<accession>A0AB39VYX3</accession>
<evidence type="ECO:0000313" key="2">
    <source>
        <dbReference type="EMBL" id="XDU74678.1"/>
    </source>
</evidence>
<dbReference type="Pfam" id="PF08240">
    <property type="entry name" value="ADH_N"/>
    <property type="match status" value="1"/>
</dbReference>
<dbReference type="Gene3D" id="3.40.50.720">
    <property type="entry name" value="NAD(P)-binding Rossmann-like Domain"/>
    <property type="match status" value="1"/>
</dbReference>
<dbReference type="Pfam" id="PF13602">
    <property type="entry name" value="ADH_zinc_N_2"/>
    <property type="match status" value="1"/>
</dbReference>
<dbReference type="InterPro" id="IPR020843">
    <property type="entry name" value="ER"/>
</dbReference>
<dbReference type="EMBL" id="CP165628">
    <property type="protein sequence ID" value="XDU74678.1"/>
    <property type="molecule type" value="Genomic_DNA"/>
</dbReference>
<dbReference type="RefSeq" id="WP_369790792.1">
    <property type="nucleotide sequence ID" value="NZ_CP165628.1"/>
</dbReference>
<dbReference type="InterPro" id="IPR052733">
    <property type="entry name" value="Chloroplast_QOR"/>
</dbReference>
<dbReference type="SMART" id="SM00829">
    <property type="entry name" value="PKS_ER"/>
    <property type="match status" value="1"/>
</dbReference>
<dbReference type="GO" id="GO:0016491">
    <property type="term" value="F:oxidoreductase activity"/>
    <property type="evidence" value="ECO:0007669"/>
    <property type="project" value="UniProtKB-KW"/>
</dbReference>
<dbReference type="SUPFAM" id="SSF51735">
    <property type="entry name" value="NAD(P)-binding Rossmann-fold domains"/>
    <property type="match status" value="1"/>
</dbReference>
<dbReference type="InterPro" id="IPR036291">
    <property type="entry name" value="NAD(P)-bd_dom_sf"/>
</dbReference>
<dbReference type="EC" id="1.-.-.-" evidence="2"/>
<sequence length="311" mass="32779">MTISNQAVRFHQYGNQQVVKIEDVAIPEATGSQVVVRVISAGVNPVDMKVRSGFLSEFFPLKFPVTSGSEFMGVVDSVPAGSTTFQIGDRVMGLTGNHGAFAQFILVESAQLVRVPAGVTDETASALPVSGTTAWQGLFEQGQLKAGQRVLIHGAAGGVGALAVQLAHQAGAEIIATASAKNHDYLSHLGANKVIDYHHPQEFASIKNVDLLLDLAGAGYENLSPMLKPLARVVSAVRPDIAALISTASEPVFLQMHPDNALLETLVQQLADGLLMLKIGKVYEFAQAAEAIEQQHGGVTGRAILKIGNAN</sequence>
<dbReference type="InterPro" id="IPR013154">
    <property type="entry name" value="ADH-like_N"/>
</dbReference>
<protein>
    <submittedName>
        <fullName evidence="2">NADP-dependent oxidoreductase</fullName>
        <ecNumber evidence="2">1.-.-.-</ecNumber>
    </submittedName>
</protein>
<reference evidence="2" key="1">
    <citation type="submission" date="2024-07" db="EMBL/GenBank/DDBJ databases">
        <authorList>
            <person name="Biller S.J."/>
        </authorList>
    </citation>
    <scope>NUCLEOTIDE SEQUENCE</scope>
    <source>
        <strain evidence="2">WC2420</strain>
    </source>
</reference>
<gene>
    <name evidence="2" type="ORF">AB3G37_11610</name>
</gene>
<dbReference type="PANTHER" id="PTHR44013:SF1">
    <property type="entry name" value="ZINC-TYPE ALCOHOL DEHYDROGENASE-LIKE PROTEIN C16A3.02C"/>
    <property type="match status" value="1"/>
</dbReference>
<feature type="domain" description="Enoyl reductase (ER)" evidence="1">
    <location>
        <begin position="14"/>
        <end position="305"/>
    </location>
</feature>
<evidence type="ECO:0000259" key="1">
    <source>
        <dbReference type="SMART" id="SM00829"/>
    </source>
</evidence>
<organism evidence="2">
    <name type="scientific">Rouxiella sp. WC2420</name>
    <dbReference type="NCBI Taxonomy" id="3234145"/>
    <lineage>
        <taxon>Bacteria</taxon>
        <taxon>Pseudomonadati</taxon>
        <taxon>Pseudomonadota</taxon>
        <taxon>Gammaproteobacteria</taxon>
        <taxon>Enterobacterales</taxon>
        <taxon>Yersiniaceae</taxon>
        <taxon>Rouxiella</taxon>
    </lineage>
</organism>
<dbReference type="CDD" id="cd05289">
    <property type="entry name" value="MDR_like_2"/>
    <property type="match status" value="1"/>
</dbReference>
<dbReference type="SUPFAM" id="SSF50129">
    <property type="entry name" value="GroES-like"/>
    <property type="match status" value="1"/>
</dbReference>
<dbReference type="PANTHER" id="PTHR44013">
    <property type="entry name" value="ZINC-TYPE ALCOHOL DEHYDROGENASE-LIKE PROTEIN C16A3.02C"/>
    <property type="match status" value="1"/>
</dbReference>
<dbReference type="AlphaFoldDB" id="A0AB39VYX3"/>
<keyword evidence="2" id="KW-0560">Oxidoreductase</keyword>
<proteinExistence type="predicted"/>
<dbReference type="InterPro" id="IPR011032">
    <property type="entry name" value="GroES-like_sf"/>
</dbReference>
<dbReference type="Gene3D" id="3.90.180.10">
    <property type="entry name" value="Medium-chain alcohol dehydrogenases, catalytic domain"/>
    <property type="match status" value="1"/>
</dbReference>
<name>A0AB39VYX3_9GAMM</name>